<evidence type="ECO:0000256" key="2">
    <source>
        <dbReference type="SAM" id="SignalP"/>
    </source>
</evidence>
<feature type="chain" id="PRO_5045445718" evidence="2">
    <location>
        <begin position="20"/>
        <end position="142"/>
    </location>
</feature>
<dbReference type="Proteomes" id="UP001165524">
    <property type="component" value="Unassembled WGS sequence"/>
</dbReference>
<feature type="region of interest" description="Disordered" evidence="1">
    <location>
        <begin position="66"/>
        <end position="85"/>
    </location>
</feature>
<feature type="signal peptide" evidence="2">
    <location>
        <begin position="1"/>
        <end position="19"/>
    </location>
</feature>
<proteinExistence type="predicted"/>
<name>A0ABT0E6N3_9GAMM</name>
<keyword evidence="4" id="KW-1185">Reference proteome</keyword>
<protein>
    <submittedName>
        <fullName evidence="3">Uncharacterized protein</fullName>
    </submittedName>
</protein>
<organism evidence="3 4">
    <name type="scientific">Alcanivorax quisquiliarum</name>
    <dbReference type="NCBI Taxonomy" id="2933565"/>
    <lineage>
        <taxon>Bacteria</taxon>
        <taxon>Pseudomonadati</taxon>
        <taxon>Pseudomonadota</taxon>
        <taxon>Gammaproteobacteria</taxon>
        <taxon>Oceanospirillales</taxon>
        <taxon>Alcanivoracaceae</taxon>
        <taxon>Alcanivorax</taxon>
    </lineage>
</organism>
<evidence type="ECO:0000256" key="1">
    <source>
        <dbReference type="SAM" id="MobiDB-lite"/>
    </source>
</evidence>
<dbReference type="EMBL" id="JALKII010000003">
    <property type="protein sequence ID" value="MCK0537486.1"/>
    <property type="molecule type" value="Genomic_DNA"/>
</dbReference>
<dbReference type="RefSeq" id="WP_246951046.1">
    <property type="nucleotide sequence ID" value="NZ_JALKII010000003.1"/>
</dbReference>
<evidence type="ECO:0000313" key="4">
    <source>
        <dbReference type="Proteomes" id="UP001165524"/>
    </source>
</evidence>
<evidence type="ECO:0000313" key="3">
    <source>
        <dbReference type="EMBL" id="MCK0537486.1"/>
    </source>
</evidence>
<gene>
    <name evidence="3" type="ORF">MU846_07150</name>
</gene>
<sequence>MKHLLASCLALGLSLHCPADSTPAPEDFLPPRPQLALYNSEHAFVAALLAWQRERDAVAEKIAQGELAPPPAPPPDDDWHKVNGPEDIDSALEKAAGFQQPHYRERYRFNRSTHVSFPLPALPLEQMAAQAAGPAAGEDQAR</sequence>
<comment type="caution">
    <text evidence="3">The sequence shown here is derived from an EMBL/GenBank/DDBJ whole genome shotgun (WGS) entry which is preliminary data.</text>
</comment>
<reference evidence="3" key="1">
    <citation type="submission" date="2022-04" db="EMBL/GenBank/DDBJ databases">
        <title>Alcanivorax sp. CY1518 draft genome sequence.</title>
        <authorList>
            <person name="Zhao G."/>
            <person name="An M."/>
        </authorList>
    </citation>
    <scope>NUCLEOTIDE SEQUENCE</scope>
    <source>
        <strain evidence="3">CY1518</strain>
    </source>
</reference>
<accession>A0ABT0E6N3</accession>
<keyword evidence="2" id="KW-0732">Signal</keyword>